<keyword evidence="3" id="KW-1185">Reference proteome</keyword>
<proteinExistence type="predicted"/>
<dbReference type="Proteomes" id="UP001501251">
    <property type="component" value="Unassembled WGS sequence"/>
</dbReference>
<sequence length="188" mass="18048">MAAGGGSAVAPGDGPEAGTPGRAGAGVAAGGRAGTRIREGIPVLVATPGGSRAPAATLDGFPVSVVRVDVPPVPVVVPVDVPPVSVGAPMGFPGPGPGPGPVPGTRAVADIPGSPVPGAPVPVVAAVDIPVAVAEGGPEPPTPVVPEVVAPEVEGVVEGSARCLSRCLPVNPSIRYELQVRTFAEFGA</sequence>
<organism evidence="2 3">
    <name type="scientific">Streptosporangium oxazolinicum</name>
    <dbReference type="NCBI Taxonomy" id="909287"/>
    <lineage>
        <taxon>Bacteria</taxon>
        <taxon>Bacillati</taxon>
        <taxon>Actinomycetota</taxon>
        <taxon>Actinomycetes</taxon>
        <taxon>Streptosporangiales</taxon>
        <taxon>Streptosporangiaceae</taxon>
        <taxon>Streptosporangium</taxon>
    </lineage>
</organism>
<comment type="caution">
    <text evidence="2">The sequence shown here is derived from an EMBL/GenBank/DDBJ whole genome shotgun (WGS) entry which is preliminary data.</text>
</comment>
<feature type="compositionally biased region" description="Gly residues" evidence="1">
    <location>
        <begin position="21"/>
        <end position="32"/>
    </location>
</feature>
<reference evidence="3" key="1">
    <citation type="journal article" date="2019" name="Int. J. Syst. Evol. Microbiol.">
        <title>The Global Catalogue of Microorganisms (GCM) 10K type strain sequencing project: providing services to taxonomists for standard genome sequencing and annotation.</title>
        <authorList>
            <consortium name="The Broad Institute Genomics Platform"/>
            <consortium name="The Broad Institute Genome Sequencing Center for Infectious Disease"/>
            <person name="Wu L."/>
            <person name="Ma J."/>
        </authorList>
    </citation>
    <scope>NUCLEOTIDE SEQUENCE [LARGE SCALE GENOMIC DNA]</scope>
    <source>
        <strain evidence="3">JCM 17388</strain>
    </source>
</reference>
<protein>
    <submittedName>
        <fullName evidence="2">Uncharacterized protein</fullName>
    </submittedName>
</protein>
<evidence type="ECO:0000313" key="3">
    <source>
        <dbReference type="Proteomes" id="UP001501251"/>
    </source>
</evidence>
<evidence type="ECO:0000256" key="1">
    <source>
        <dbReference type="SAM" id="MobiDB-lite"/>
    </source>
</evidence>
<dbReference type="EMBL" id="BAABAQ010000005">
    <property type="protein sequence ID" value="GAA4192599.1"/>
    <property type="molecule type" value="Genomic_DNA"/>
</dbReference>
<gene>
    <name evidence="2" type="ORF">GCM10022252_34240</name>
</gene>
<name>A0ABP8AX25_9ACTN</name>
<accession>A0ABP8AX25</accession>
<evidence type="ECO:0000313" key="2">
    <source>
        <dbReference type="EMBL" id="GAA4192599.1"/>
    </source>
</evidence>
<feature type="region of interest" description="Disordered" evidence="1">
    <location>
        <begin position="1"/>
        <end position="32"/>
    </location>
</feature>